<keyword evidence="4 5" id="KW-0472">Membrane</keyword>
<name>A0A506PPC4_9FLAO</name>
<feature type="domain" description="Sodium/calcium exchanger membrane region" evidence="6">
    <location>
        <begin position="4"/>
        <end position="151"/>
    </location>
</feature>
<evidence type="ECO:0000256" key="2">
    <source>
        <dbReference type="ARBA" id="ARBA00022692"/>
    </source>
</evidence>
<evidence type="ECO:0000256" key="5">
    <source>
        <dbReference type="SAM" id="Phobius"/>
    </source>
</evidence>
<evidence type="ECO:0000259" key="6">
    <source>
        <dbReference type="Pfam" id="PF01699"/>
    </source>
</evidence>
<dbReference type="Pfam" id="PF01699">
    <property type="entry name" value="Na_Ca_ex"/>
    <property type="match status" value="2"/>
</dbReference>
<evidence type="ECO:0000313" key="8">
    <source>
        <dbReference type="Proteomes" id="UP000317332"/>
    </source>
</evidence>
<feature type="transmembrane region" description="Helical" evidence="5">
    <location>
        <begin position="297"/>
        <end position="315"/>
    </location>
</feature>
<comment type="subcellular location">
    <subcellularLocation>
        <location evidence="1">Membrane</location>
        <topology evidence="1">Multi-pass membrane protein</topology>
    </subcellularLocation>
</comment>
<accession>A0A506PPC4</accession>
<evidence type="ECO:0000256" key="3">
    <source>
        <dbReference type="ARBA" id="ARBA00022989"/>
    </source>
</evidence>
<dbReference type="PANTHER" id="PTHR10846">
    <property type="entry name" value="SODIUM/POTASSIUM/CALCIUM EXCHANGER"/>
    <property type="match status" value="1"/>
</dbReference>
<dbReference type="OrthoDB" id="9794225at2"/>
<dbReference type="EMBL" id="VHIQ01000001">
    <property type="protein sequence ID" value="TPV35409.1"/>
    <property type="molecule type" value="Genomic_DNA"/>
</dbReference>
<feature type="transmembrane region" description="Helical" evidence="5">
    <location>
        <begin position="34"/>
        <end position="59"/>
    </location>
</feature>
<keyword evidence="2 5" id="KW-0812">Transmembrane</keyword>
<feature type="transmembrane region" description="Helical" evidence="5">
    <location>
        <begin position="130"/>
        <end position="149"/>
    </location>
</feature>
<dbReference type="GO" id="GO:0005886">
    <property type="term" value="C:plasma membrane"/>
    <property type="evidence" value="ECO:0007669"/>
    <property type="project" value="TreeGrafter"/>
</dbReference>
<dbReference type="PANTHER" id="PTHR10846:SF8">
    <property type="entry name" value="INNER MEMBRANE PROTEIN YRBG"/>
    <property type="match status" value="1"/>
</dbReference>
<dbReference type="InterPro" id="IPR004481">
    <property type="entry name" value="K/Na/Ca-exchanger"/>
</dbReference>
<evidence type="ECO:0000313" key="7">
    <source>
        <dbReference type="EMBL" id="TPV35409.1"/>
    </source>
</evidence>
<dbReference type="InterPro" id="IPR004837">
    <property type="entry name" value="NaCa_Exmemb"/>
</dbReference>
<feature type="transmembrane region" description="Helical" evidence="5">
    <location>
        <begin position="237"/>
        <end position="259"/>
    </location>
</feature>
<dbReference type="GO" id="GO:0006874">
    <property type="term" value="P:intracellular calcium ion homeostasis"/>
    <property type="evidence" value="ECO:0007669"/>
    <property type="project" value="TreeGrafter"/>
</dbReference>
<dbReference type="GO" id="GO:0008273">
    <property type="term" value="F:calcium, potassium:sodium antiporter activity"/>
    <property type="evidence" value="ECO:0007669"/>
    <property type="project" value="TreeGrafter"/>
</dbReference>
<keyword evidence="3 5" id="KW-1133">Transmembrane helix</keyword>
<dbReference type="GO" id="GO:0005262">
    <property type="term" value="F:calcium channel activity"/>
    <property type="evidence" value="ECO:0007669"/>
    <property type="project" value="TreeGrafter"/>
</dbReference>
<evidence type="ECO:0000256" key="4">
    <source>
        <dbReference type="ARBA" id="ARBA00023136"/>
    </source>
</evidence>
<feature type="domain" description="Sodium/calcium exchanger membrane region" evidence="6">
    <location>
        <begin position="174"/>
        <end position="314"/>
    </location>
</feature>
<gene>
    <name evidence="7" type="ORF">FJ651_00365</name>
</gene>
<dbReference type="Gene3D" id="1.20.1420.30">
    <property type="entry name" value="NCX, central ion-binding region"/>
    <property type="match status" value="1"/>
</dbReference>
<evidence type="ECO:0000256" key="1">
    <source>
        <dbReference type="ARBA" id="ARBA00004141"/>
    </source>
</evidence>
<feature type="transmembrane region" description="Helical" evidence="5">
    <location>
        <begin position="169"/>
        <end position="187"/>
    </location>
</feature>
<feature type="transmembrane region" description="Helical" evidence="5">
    <location>
        <begin position="271"/>
        <end position="291"/>
    </location>
</feature>
<proteinExistence type="predicted"/>
<dbReference type="InterPro" id="IPR044880">
    <property type="entry name" value="NCX_ion-bd_dom_sf"/>
</dbReference>
<sequence>MITYILFVIGFVVLIKGADLLVDGAASIAKKLKISSIVIGLTIVAFGTSAPELIVNIFASASGNTEIAIGNILGSNIANILLILGISSIIYPLVTKENTVWKEIPLCLLGAIILGVMANDMLIDKTLFSGLTRIDGIVLIAFFIIFLYYTFGISKISADTEETEIKEFGYLKSSVFIILGLVGLSLGGKWIVDGAVKIAELFDISQSLIGLTVVAIGTSLPELATSAIAAYKKQTDIAIGNVVGSNIFNIFWILGLSSIIRPLPFQVDSNWDIVMTILSSLLLFAIMFIGKKHTVERWQGVVMILMYVGYMVFLVSSK</sequence>
<dbReference type="AlphaFoldDB" id="A0A506PPC4"/>
<feature type="transmembrane region" description="Helical" evidence="5">
    <location>
        <begin position="100"/>
        <end position="118"/>
    </location>
</feature>
<keyword evidence="8" id="KW-1185">Reference proteome</keyword>
<feature type="transmembrane region" description="Helical" evidence="5">
    <location>
        <begin position="71"/>
        <end position="94"/>
    </location>
</feature>
<dbReference type="RefSeq" id="WP_140988418.1">
    <property type="nucleotide sequence ID" value="NZ_VHIQ01000001.1"/>
</dbReference>
<dbReference type="NCBIfam" id="TIGR00367">
    <property type="entry name" value="calcium/sodium antiporter"/>
    <property type="match status" value="1"/>
</dbReference>
<organism evidence="7 8">
    <name type="scientific">Paucihalobacter ruber</name>
    <dbReference type="NCBI Taxonomy" id="2567861"/>
    <lineage>
        <taxon>Bacteria</taxon>
        <taxon>Pseudomonadati</taxon>
        <taxon>Bacteroidota</taxon>
        <taxon>Flavobacteriia</taxon>
        <taxon>Flavobacteriales</taxon>
        <taxon>Flavobacteriaceae</taxon>
        <taxon>Paucihalobacter</taxon>
    </lineage>
</organism>
<dbReference type="Proteomes" id="UP000317332">
    <property type="component" value="Unassembled WGS sequence"/>
</dbReference>
<protein>
    <submittedName>
        <fullName evidence="7">Calcium/sodium antiporter</fullName>
    </submittedName>
</protein>
<reference evidence="7 8" key="1">
    <citation type="submission" date="2019-06" db="EMBL/GenBank/DDBJ databases">
        <title>Flavobacteriaceae Paucihalobacterium erythroidium CWB-1, complete genome.</title>
        <authorList>
            <person name="Wu S."/>
        </authorList>
    </citation>
    <scope>NUCLEOTIDE SEQUENCE [LARGE SCALE GENOMIC DNA]</scope>
    <source>
        <strain evidence="7 8">CWB-1</strain>
    </source>
</reference>
<comment type="caution">
    <text evidence="7">The sequence shown here is derived from an EMBL/GenBank/DDBJ whole genome shotgun (WGS) entry which is preliminary data.</text>
</comment>